<evidence type="ECO:0000259" key="3">
    <source>
        <dbReference type="Pfam" id="PF25767"/>
    </source>
</evidence>
<dbReference type="Pfam" id="PF12612">
    <property type="entry name" value="TFCD_C"/>
    <property type="match status" value="2"/>
</dbReference>
<gene>
    <name evidence="4" type="ORF">Pcinc_009900</name>
</gene>
<dbReference type="PANTHER" id="PTHR12658">
    <property type="entry name" value="BETA-TUBULIN COFACTOR D"/>
    <property type="match status" value="1"/>
</dbReference>
<evidence type="ECO:0000313" key="5">
    <source>
        <dbReference type="Proteomes" id="UP001286313"/>
    </source>
</evidence>
<proteinExistence type="predicted"/>
<dbReference type="GO" id="GO:0016328">
    <property type="term" value="C:lateral plasma membrane"/>
    <property type="evidence" value="ECO:0007669"/>
    <property type="project" value="TreeGrafter"/>
</dbReference>
<organism evidence="4 5">
    <name type="scientific">Petrolisthes cinctipes</name>
    <name type="common">Flat porcelain crab</name>
    <dbReference type="NCBI Taxonomy" id="88211"/>
    <lineage>
        <taxon>Eukaryota</taxon>
        <taxon>Metazoa</taxon>
        <taxon>Ecdysozoa</taxon>
        <taxon>Arthropoda</taxon>
        <taxon>Crustacea</taxon>
        <taxon>Multicrustacea</taxon>
        <taxon>Malacostraca</taxon>
        <taxon>Eumalacostraca</taxon>
        <taxon>Eucarida</taxon>
        <taxon>Decapoda</taxon>
        <taxon>Pleocyemata</taxon>
        <taxon>Anomura</taxon>
        <taxon>Galatheoidea</taxon>
        <taxon>Porcellanidae</taxon>
        <taxon>Petrolisthes</taxon>
    </lineage>
</organism>
<evidence type="ECO:0000259" key="2">
    <source>
        <dbReference type="Pfam" id="PF12612"/>
    </source>
</evidence>
<dbReference type="InterPro" id="IPR033162">
    <property type="entry name" value="TBCD"/>
</dbReference>
<dbReference type="GO" id="GO:0007023">
    <property type="term" value="P:post-chaperonin tubulin folding pathway"/>
    <property type="evidence" value="ECO:0007669"/>
    <property type="project" value="InterPro"/>
</dbReference>
<dbReference type="InterPro" id="IPR022577">
    <property type="entry name" value="TBCD_C"/>
</dbReference>
<protein>
    <submittedName>
        <fullName evidence="4">Uncharacterized protein</fullName>
    </submittedName>
</protein>
<dbReference type="GO" id="GO:0000226">
    <property type="term" value="P:microtubule cytoskeleton organization"/>
    <property type="evidence" value="ECO:0007669"/>
    <property type="project" value="TreeGrafter"/>
</dbReference>
<dbReference type="GO" id="GO:0048487">
    <property type="term" value="F:beta-tubulin binding"/>
    <property type="evidence" value="ECO:0007669"/>
    <property type="project" value="InterPro"/>
</dbReference>
<feature type="domain" description="Tubulin-folding cofactor D ARM repeats" evidence="3">
    <location>
        <begin position="1"/>
        <end position="58"/>
    </location>
</feature>
<feature type="domain" description="Tubulin-folding cofactor D C-terminal" evidence="2">
    <location>
        <begin position="466"/>
        <end position="562"/>
    </location>
</feature>
<name>A0AAE1KV08_PETCI</name>
<dbReference type="AlphaFoldDB" id="A0AAE1KV08"/>
<dbReference type="Pfam" id="PF25767">
    <property type="entry name" value="ARM_TBCD_2nd"/>
    <property type="match status" value="1"/>
</dbReference>
<reference evidence="4" key="1">
    <citation type="submission" date="2023-10" db="EMBL/GenBank/DDBJ databases">
        <title>Genome assemblies of two species of porcelain crab, Petrolisthes cinctipes and Petrolisthes manimaculis (Anomura: Porcellanidae).</title>
        <authorList>
            <person name="Angst P."/>
        </authorList>
    </citation>
    <scope>NUCLEOTIDE SEQUENCE</scope>
    <source>
        <strain evidence="4">PB745_01</strain>
        <tissue evidence="4">Gill</tissue>
    </source>
</reference>
<dbReference type="GO" id="GO:0007021">
    <property type="term" value="P:tubulin complex assembly"/>
    <property type="evidence" value="ECO:0007669"/>
    <property type="project" value="InterPro"/>
</dbReference>
<dbReference type="GO" id="GO:0005096">
    <property type="term" value="F:GTPase activator activity"/>
    <property type="evidence" value="ECO:0007669"/>
    <property type="project" value="InterPro"/>
</dbReference>
<keyword evidence="1" id="KW-0143">Chaperone</keyword>
<accession>A0AAE1KV08</accession>
<sequence>MARAYHTQHITPYIHRLTTALIVTTLFDREVMCRRAGSAAFQEHVGRQGGGSSFPHGIDIMTTIDYFAVGNRTNTYLSLSVSVARYPEYTEALIDHLVERKVNHWDSVIRELTAKALHNLTIITPEYITHNTLVRLVSGVGSGTMALHNLTIITPEYITNNTLVRLVSGVGSGTMVCQHGCLLSLAQVVHALSAVATRNGLPLQEFINNEITNDIVTLIPRLKDRQLYKGHSGEYIKQASAILIEKIALIKLPISDNGGVLKVWQHLLEEWFVCAAENIRTSSLTALATLWTHYYQPNTTQYNVEWRNQLIDRYIHVIQTTRDEDTCVGYTAALGCLPKFLARGKFDVLLTALLSTTTITNTTNTNRPHTNTTTWARTRQQAINSTLALVNTLGINAHADECDAVGVYSLRRIYHTLLISLDDYTVDSRGDIGSRVRETALNALKTLTQAVLEEDPGLISKDTVEDMMCRVCQQAVERINRTRKVAGLTFISLLYSIPQLPHIPCESKLKGLFPNDDTSKDMNWASEHTTFPLFIHLIDLPQYRSRVLLGITQAAGGIDAHLDMNWASEHTTFPLFIHLIDLPQYRSRVLLGITQAAGGIDAHLTRHTSEALHTYLNGRAS</sequence>
<comment type="caution">
    <text evidence="4">The sequence shown here is derived from an EMBL/GenBank/DDBJ whole genome shotgun (WGS) entry which is preliminary data.</text>
</comment>
<dbReference type="SUPFAM" id="SSF48371">
    <property type="entry name" value="ARM repeat"/>
    <property type="match status" value="1"/>
</dbReference>
<dbReference type="InterPro" id="IPR016024">
    <property type="entry name" value="ARM-type_fold"/>
</dbReference>
<evidence type="ECO:0000313" key="4">
    <source>
        <dbReference type="EMBL" id="KAK3885924.1"/>
    </source>
</evidence>
<dbReference type="Proteomes" id="UP001286313">
    <property type="component" value="Unassembled WGS sequence"/>
</dbReference>
<dbReference type="EMBL" id="JAWQEG010000754">
    <property type="protein sequence ID" value="KAK3885924.1"/>
    <property type="molecule type" value="Genomic_DNA"/>
</dbReference>
<dbReference type="InterPro" id="IPR058033">
    <property type="entry name" value="ARM_TBCD_2nd"/>
</dbReference>
<dbReference type="GO" id="GO:0070830">
    <property type="term" value="P:bicellular tight junction assembly"/>
    <property type="evidence" value="ECO:0007669"/>
    <property type="project" value="TreeGrafter"/>
</dbReference>
<keyword evidence="5" id="KW-1185">Reference proteome</keyword>
<dbReference type="PANTHER" id="PTHR12658:SF0">
    <property type="entry name" value="TUBULIN-SPECIFIC CHAPERONE D"/>
    <property type="match status" value="1"/>
</dbReference>
<evidence type="ECO:0000256" key="1">
    <source>
        <dbReference type="ARBA" id="ARBA00023186"/>
    </source>
</evidence>
<dbReference type="GO" id="GO:0034333">
    <property type="term" value="P:adherens junction assembly"/>
    <property type="evidence" value="ECO:0007669"/>
    <property type="project" value="TreeGrafter"/>
</dbReference>
<feature type="domain" description="Tubulin-folding cofactor D C-terminal" evidence="2">
    <location>
        <begin position="563"/>
        <end position="617"/>
    </location>
</feature>